<evidence type="ECO:0000313" key="2">
    <source>
        <dbReference type="Proteomes" id="UP001165413"/>
    </source>
</evidence>
<accession>A0AA41X4G6</accession>
<dbReference type="RefSeq" id="WP_254101487.1">
    <property type="nucleotide sequence ID" value="NZ_JANATA010000019.1"/>
</dbReference>
<sequence length="141" mass="16574">MQNHNNMFVMRLAGTYSFAKLDFLLYTNSITSIYKPLLFTQNNYFTTGDFAVVVVTPYTLEQMKMRPGVFDCHLTEEDFVTLEAFQKEPKHSADEIKKIVPQQVTHDETEHNMALYDYYRKVVKLKYTKQLSWEELAARLA</sequence>
<name>A0AA41X4G6_9ALTE</name>
<dbReference type="Proteomes" id="UP001165413">
    <property type="component" value="Unassembled WGS sequence"/>
</dbReference>
<protein>
    <submittedName>
        <fullName evidence="1">Uncharacterized protein</fullName>
    </submittedName>
</protein>
<dbReference type="EMBL" id="JANATA010000019">
    <property type="protein sequence ID" value="MCP3429313.1"/>
    <property type="molecule type" value="Genomic_DNA"/>
</dbReference>
<reference evidence="1" key="1">
    <citation type="submission" date="2022-07" db="EMBL/GenBank/DDBJ databases">
        <title>Characterization of the Novel Bacterium Alteromonas immobilis LMIT006 and Alteromonas gregis LMIT007.</title>
        <authorList>
            <person name="Lin X."/>
        </authorList>
    </citation>
    <scope>NUCLEOTIDE SEQUENCE</scope>
    <source>
        <strain evidence="1">LMIT007</strain>
    </source>
</reference>
<dbReference type="AlphaFoldDB" id="A0AA41X4G6"/>
<gene>
    <name evidence="1" type="ORF">NLF92_10185</name>
</gene>
<proteinExistence type="predicted"/>
<keyword evidence="2" id="KW-1185">Reference proteome</keyword>
<organism evidence="1 2">
    <name type="scientific">Opacimonas viscosa</name>
    <dbReference type="NCBI Taxonomy" id="2961944"/>
    <lineage>
        <taxon>Bacteria</taxon>
        <taxon>Pseudomonadati</taxon>
        <taxon>Pseudomonadota</taxon>
        <taxon>Gammaproteobacteria</taxon>
        <taxon>Alteromonadales</taxon>
        <taxon>Alteromonadaceae</taxon>
        <taxon>Opacimonas</taxon>
    </lineage>
</organism>
<evidence type="ECO:0000313" key="1">
    <source>
        <dbReference type="EMBL" id="MCP3429313.1"/>
    </source>
</evidence>
<comment type="caution">
    <text evidence="1">The sequence shown here is derived from an EMBL/GenBank/DDBJ whole genome shotgun (WGS) entry which is preliminary data.</text>
</comment>